<protein>
    <submittedName>
        <fullName evidence="1">Uncharacterized protein</fullName>
    </submittedName>
</protein>
<keyword evidence="2" id="KW-1185">Reference proteome</keyword>
<reference evidence="1 2" key="1">
    <citation type="submission" date="2015-09" db="EMBL/GenBank/DDBJ databases">
        <title>Atta colombica WGS genome.</title>
        <authorList>
            <person name="Nygaard S."/>
            <person name="Hu H."/>
            <person name="Boomsma J."/>
            <person name="Zhang G."/>
        </authorList>
    </citation>
    <scope>NUCLEOTIDE SEQUENCE [LARGE SCALE GENOMIC DNA]</scope>
    <source>
        <strain evidence="1">Treedump-2</strain>
        <tissue evidence="1">Whole body</tissue>
    </source>
</reference>
<organism evidence="1 2">
    <name type="scientific">Atta colombica</name>
    <dbReference type="NCBI Taxonomy" id="520822"/>
    <lineage>
        <taxon>Eukaryota</taxon>
        <taxon>Metazoa</taxon>
        <taxon>Ecdysozoa</taxon>
        <taxon>Arthropoda</taxon>
        <taxon>Hexapoda</taxon>
        <taxon>Insecta</taxon>
        <taxon>Pterygota</taxon>
        <taxon>Neoptera</taxon>
        <taxon>Endopterygota</taxon>
        <taxon>Hymenoptera</taxon>
        <taxon>Apocrita</taxon>
        <taxon>Aculeata</taxon>
        <taxon>Formicoidea</taxon>
        <taxon>Formicidae</taxon>
        <taxon>Myrmicinae</taxon>
        <taxon>Atta</taxon>
    </lineage>
</organism>
<accession>A0A195BI80</accession>
<proteinExistence type="predicted"/>
<sequence length="110" mass="12688">LRLAISLRPVILRRDRVFRRAELFVNARSSALAFVNKPRYRRKLPYQTGKGSSAEIVAKKNSKSHSLRRVMELKDLEFGTRGWIGFVAATVSQSKKHLNPWIMESCTYHS</sequence>
<dbReference type="Proteomes" id="UP000078540">
    <property type="component" value="Unassembled WGS sequence"/>
</dbReference>
<evidence type="ECO:0000313" key="1">
    <source>
        <dbReference type="EMBL" id="KYM84558.1"/>
    </source>
</evidence>
<feature type="non-terminal residue" evidence="1">
    <location>
        <position position="1"/>
    </location>
</feature>
<dbReference type="EMBL" id="KQ976464">
    <property type="protein sequence ID" value="KYM84558.1"/>
    <property type="molecule type" value="Genomic_DNA"/>
</dbReference>
<dbReference type="AlphaFoldDB" id="A0A195BI80"/>
<evidence type="ECO:0000313" key="2">
    <source>
        <dbReference type="Proteomes" id="UP000078540"/>
    </source>
</evidence>
<name>A0A195BI80_9HYME</name>
<gene>
    <name evidence="1" type="ORF">ALC53_05345</name>
</gene>